<evidence type="ECO:0000256" key="4">
    <source>
        <dbReference type="ARBA" id="ARBA00022989"/>
    </source>
</evidence>
<evidence type="ECO:0000256" key="3">
    <source>
        <dbReference type="ARBA" id="ARBA00022692"/>
    </source>
</evidence>
<evidence type="ECO:0000256" key="2">
    <source>
        <dbReference type="ARBA" id="ARBA00009142"/>
    </source>
</evidence>
<comment type="subcellular location">
    <subcellularLocation>
        <location evidence="6">Cell membrane</location>
        <topology evidence="6">Multi-pass membrane protein</topology>
    </subcellularLocation>
    <subcellularLocation>
        <location evidence="1">Membrane</location>
        <topology evidence="1">Multi-pass membrane protein</topology>
    </subcellularLocation>
</comment>
<evidence type="ECO:0000256" key="5">
    <source>
        <dbReference type="ARBA" id="ARBA00023136"/>
    </source>
</evidence>
<evidence type="ECO:0000313" key="8">
    <source>
        <dbReference type="Proteomes" id="UP000824049"/>
    </source>
</evidence>
<accession>A0A9D2J8D0</accession>
<reference evidence="7" key="2">
    <citation type="submission" date="2021-04" db="EMBL/GenBank/DDBJ databases">
        <authorList>
            <person name="Gilroy R."/>
        </authorList>
    </citation>
    <scope>NUCLEOTIDE SEQUENCE</scope>
    <source>
        <strain evidence="7">CHK179-28034</strain>
    </source>
</reference>
<organism evidence="7 8">
    <name type="scientific">Candidatus Anaerobutyricum stercoris</name>
    <dbReference type="NCBI Taxonomy" id="2838457"/>
    <lineage>
        <taxon>Bacteria</taxon>
        <taxon>Bacillati</taxon>
        <taxon>Bacillota</taxon>
        <taxon>Clostridia</taxon>
        <taxon>Lachnospirales</taxon>
        <taxon>Lachnospiraceae</taxon>
        <taxon>Anaerobutyricum</taxon>
    </lineage>
</organism>
<comment type="similarity">
    <text evidence="2 6">Belongs to the 4-toluene sulfonate uptake permease (TSUP) (TC 2.A.102) family.</text>
</comment>
<feature type="transmembrane region" description="Helical" evidence="6">
    <location>
        <begin position="176"/>
        <end position="199"/>
    </location>
</feature>
<name>A0A9D2J8D0_9FIRM</name>
<proteinExistence type="inferred from homology"/>
<keyword evidence="5 6" id="KW-0472">Membrane</keyword>
<feature type="transmembrane region" description="Helical" evidence="6">
    <location>
        <begin position="238"/>
        <end position="259"/>
    </location>
</feature>
<evidence type="ECO:0000313" key="7">
    <source>
        <dbReference type="EMBL" id="HIZ40268.1"/>
    </source>
</evidence>
<dbReference type="InterPro" id="IPR051598">
    <property type="entry name" value="TSUP/Inactive_protease-like"/>
</dbReference>
<keyword evidence="4 6" id="KW-1133">Transmembrane helix</keyword>
<evidence type="ECO:0000256" key="6">
    <source>
        <dbReference type="RuleBase" id="RU363041"/>
    </source>
</evidence>
<protein>
    <recommendedName>
        <fullName evidence="6">Probable membrane transporter protein</fullName>
    </recommendedName>
</protein>
<keyword evidence="3 6" id="KW-0812">Transmembrane</keyword>
<dbReference type="PANTHER" id="PTHR43701:SF2">
    <property type="entry name" value="MEMBRANE TRANSPORTER PROTEIN YJNA-RELATED"/>
    <property type="match status" value="1"/>
</dbReference>
<dbReference type="AlphaFoldDB" id="A0A9D2J8D0"/>
<dbReference type="GO" id="GO:0005886">
    <property type="term" value="C:plasma membrane"/>
    <property type="evidence" value="ECO:0007669"/>
    <property type="project" value="UniProtKB-SubCell"/>
</dbReference>
<evidence type="ECO:0000256" key="1">
    <source>
        <dbReference type="ARBA" id="ARBA00004141"/>
    </source>
</evidence>
<dbReference type="PANTHER" id="PTHR43701">
    <property type="entry name" value="MEMBRANE TRANSPORTER PROTEIN MJ0441-RELATED"/>
    <property type="match status" value="1"/>
</dbReference>
<feature type="transmembrane region" description="Helical" evidence="6">
    <location>
        <begin position="206"/>
        <end position="226"/>
    </location>
</feature>
<sequence>MIKMCIVCIAAGLASGVGVGFVGMSAATVLSSMLIAFLGCPWYEAVGIGLMADVPAAAIAARTYKKHGYVDLKNGRFMLAAVLVMVIIGSYLSQYMPDTEMRLFSVVMTLFMGAKFVLQPGGSDSRRSFLREGQRGKILSLLVGAYIGLYCGFVGLGGGLMMLFVLNVILGYELKMAVGTSVFVMTFTAFIGAVSHFAFGDVTGYIIPMIICTIVTFICSAVSSSIANRISAERAHRITGVVLLILGTIMIVAEWENVVSTFHLVMKMLGA</sequence>
<dbReference type="Pfam" id="PF01925">
    <property type="entry name" value="TauE"/>
    <property type="match status" value="1"/>
</dbReference>
<keyword evidence="6" id="KW-1003">Cell membrane</keyword>
<comment type="caution">
    <text evidence="7">The sequence shown here is derived from an EMBL/GenBank/DDBJ whole genome shotgun (WGS) entry which is preliminary data.</text>
</comment>
<gene>
    <name evidence="7" type="ORF">H9968_10205</name>
</gene>
<reference evidence="7" key="1">
    <citation type="journal article" date="2021" name="PeerJ">
        <title>Extensive microbial diversity within the chicken gut microbiome revealed by metagenomics and culture.</title>
        <authorList>
            <person name="Gilroy R."/>
            <person name="Ravi A."/>
            <person name="Getino M."/>
            <person name="Pursley I."/>
            <person name="Horton D.L."/>
            <person name="Alikhan N.F."/>
            <person name="Baker D."/>
            <person name="Gharbi K."/>
            <person name="Hall N."/>
            <person name="Watson M."/>
            <person name="Adriaenssens E.M."/>
            <person name="Foster-Nyarko E."/>
            <person name="Jarju S."/>
            <person name="Secka A."/>
            <person name="Antonio M."/>
            <person name="Oren A."/>
            <person name="Chaudhuri R.R."/>
            <person name="La Ragione R."/>
            <person name="Hildebrand F."/>
            <person name="Pallen M.J."/>
        </authorList>
    </citation>
    <scope>NUCLEOTIDE SEQUENCE</scope>
    <source>
        <strain evidence="7">CHK179-28034</strain>
    </source>
</reference>
<dbReference type="Proteomes" id="UP000824049">
    <property type="component" value="Unassembled WGS sequence"/>
</dbReference>
<feature type="transmembrane region" description="Helical" evidence="6">
    <location>
        <begin position="41"/>
        <end position="64"/>
    </location>
</feature>
<dbReference type="EMBL" id="DXBR01000093">
    <property type="protein sequence ID" value="HIZ40268.1"/>
    <property type="molecule type" value="Genomic_DNA"/>
</dbReference>
<feature type="transmembrane region" description="Helical" evidence="6">
    <location>
        <begin position="139"/>
        <end position="170"/>
    </location>
</feature>
<feature type="transmembrane region" description="Helical" evidence="6">
    <location>
        <begin position="76"/>
        <end position="95"/>
    </location>
</feature>
<dbReference type="InterPro" id="IPR002781">
    <property type="entry name" value="TM_pro_TauE-like"/>
</dbReference>